<keyword evidence="3" id="KW-1185">Reference proteome</keyword>
<reference evidence="2 3" key="1">
    <citation type="submission" date="2023-05" db="EMBL/GenBank/DDBJ databases">
        <title>Draft genome sequence of Streptomyces sp. B-S-A12 isolated from a cave soil in Thailand.</title>
        <authorList>
            <person name="Chamroensaksri N."/>
            <person name="Muangham S."/>
        </authorList>
    </citation>
    <scope>NUCLEOTIDE SEQUENCE [LARGE SCALE GENOMIC DNA]</scope>
    <source>
        <strain evidence="2 3">B-S-A12</strain>
    </source>
</reference>
<name>A0ABT6T1L8_9ACTN</name>
<comment type="caution">
    <text evidence="2">The sequence shown here is derived from an EMBL/GenBank/DDBJ whole genome shotgun (WGS) entry which is preliminary data.</text>
</comment>
<feature type="region of interest" description="Disordered" evidence="1">
    <location>
        <begin position="1"/>
        <end position="24"/>
    </location>
</feature>
<sequence>MGPRREPPLAHRPQQAAGEIARRHARLASTAQAGLVAQLQQLDSARLSPADVIRWLEVTVRIERQAYGIDLTEAAANSPSATDVTDVSGLTDEERRARMEQLRRELESPIGALASGAS</sequence>
<organism evidence="2 3">
    <name type="scientific">Streptomyces luteolus</name>
    <dbReference type="NCBI Taxonomy" id="3043615"/>
    <lineage>
        <taxon>Bacteria</taxon>
        <taxon>Bacillati</taxon>
        <taxon>Actinomycetota</taxon>
        <taxon>Actinomycetes</taxon>
        <taxon>Kitasatosporales</taxon>
        <taxon>Streptomycetaceae</taxon>
        <taxon>Streptomyces</taxon>
    </lineage>
</organism>
<evidence type="ECO:0000256" key="1">
    <source>
        <dbReference type="SAM" id="MobiDB-lite"/>
    </source>
</evidence>
<evidence type="ECO:0000313" key="3">
    <source>
        <dbReference type="Proteomes" id="UP001237105"/>
    </source>
</evidence>
<evidence type="ECO:0000313" key="2">
    <source>
        <dbReference type="EMBL" id="MDI3421759.1"/>
    </source>
</evidence>
<accession>A0ABT6T1L8</accession>
<dbReference type="Proteomes" id="UP001237105">
    <property type="component" value="Unassembled WGS sequence"/>
</dbReference>
<gene>
    <name evidence="2" type="ORF">QIT00_24940</name>
</gene>
<protein>
    <submittedName>
        <fullName evidence="2">Uncharacterized protein</fullName>
    </submittedName>
</protein>
<dbReference type="RefSeq" id="WP_282537625.1">
    <property type="nucleotide sequence ID" value="NZ_JASCIS010000028.1"/>
</dbReference>
<dbReference type="EMBL" id="JASCIS010000028">
    <property type="protein sequence ID" value="MDI3421759.1"/>
    <property type="molecule type" value="Genomic_DNA"/>
</dbReference>
<proteinExistence type="predicted"/>